<evidence type="ECO:0000313" key="3">
    <source>
        <dbReference type="Proteomes" id="UP001234989"/>
    </source>
</evidence>
<reference evidence="2" key="1">
    <citation type="submission" date="2023-08" db="EMBL/GenBank/DDBJ databases">
        <title>A de novo genome assembly of Solanum verrucosum Schlechtendal, a Mexican diploid species geographically isolated from the other diploid A-genome species in potato relatives.</title>
        <authorList>
            <person name="Hosaka K."/>
        </authorList>
    </citation>
    <scope>NUCLEOTIDE SEQUENCE</scope>
    <source>
        <tissue evidence="2">Young leaves</tissue>
    </source>
</reference>
<accession>A0AAF0UAA3</accession>
<name>A0AAF0UAA3_SOLVR</name>
<sequence>MNQLEFLRSNVREDPQNFIDEIKKILERSISPSPSSASTLSQVLTRSERRASDSKSQGSALGNHTFPSFSKCGKNHPDECLAGREGCFGCDQLGHRWKDYPSTRHVRGERGNKAQSITSVGCLIWMALAELKELKEQLKDLIDKGFIRPNISPWGAPVLFVRKMVKQSHNKE</sequence>
<feature type="region of interest" description="Disordered" evidence="1">
    <location>
        <begin position="30"/>
        <end position="68"/>
    </location>
</feature>
<evidence type="ECO:0000256" key="1">
    <source>
        <dbReference type="SAM" id="MobiDB-lite"/>
    </source>
</evidence>
<feature type="compositionally biased region" description="Low complexity" evidence="1">
    <location>
        <begin position="30"/>
        <end position="41"/>
    </location>
</feature>
<dbReference type="PANTHER" id="PTHR15503:SF45">
    <property type="entry name" value="RNA-DIRECTED DNA POLYMERASE HOMOLOG"/>
    <property type="match status" value="1"/>
</dbReference>
<dbReference type="Proteomes" id="UP001234989">
    <property type="component" value="Chromosome 8"/>
</dbReference>
<dbReference type="Gene3D" id="3.10.10.10">
    <property type="entry name" value="HIV Type 1 Reverse Transcriptase, subunit A, domain 1"/>
    <property type="match status" value="1"/>
</dbReference>
<feature type="compositionally biased region" description="Polar residues" evidence="1">
    <location>
        <begin position="54"/>
        <end position="68"/>
    </location>
</feature>
<dbReference type="PANTHER" id="PTHR15503">
    <property type="entry name" value="LDOC1 RELATED"/>
    <property type="match status" value="1"/>
</dbReference>
<organism evidence="2 3">
    <name type="scientific">Solanum verrucosum</name>
    <dbReference type="NCBI Taxonomy" id="315347"/>
    <lineage>
        <taxon>Eukaryota</taxon>
        <taxon>Viridiplantae</taxon>
        <taxon>Streptophyta</taxon>
        <taxon>Embryophyta</taxon>
        <taxon>Tracheophyta</taxon>
        <taxon>Spermatophyta</taxon>
        <taxon>Magnoliopsida</taxon>
        <taxon>eudicotyledons</taxon>
        <taxon>Gunneridae</taxon>
        <taxon>Pentapetalae</taxon>
        <taxon>asterids</taxon>
        <taxon>lamiids</taxon>
        <taxon>Solanales</taxon>
        <taxon>Solanaceae</taxon>
        <taxon>Solanoideae</taxon>
        <taxon>Solaneae</taxon>
        <taxon>Solanum</taxon>
    </lineage>
</organism>
<evidence type="ECO:0008006" key="4">
    <source>
        <dbReference type="Google" id="ProtNLM"/>
    </source>
</evidence>
<dbReference type="EMBL" id="CP133619">
    <property type="protein sequence ID" value="WMV42148.1"/>
    <property type="molecule type" value="Genomic_DNA"/>
</dbReference>
<proteinExistence type="predicted"/>
<gene>
    <name evidence="2" type="ORF">MTR67_035533</name>
</gene>
<evidence type="ECO:0000313" key="2">
    <source>
        <dbReference type="EMBL" id="WMV42148.1"/>
    </source>
</evidence>
<dbReference type="InterPro" id="IPR043502">
    <property type="entry name" value="DNA/RNA_pol_sf"/>
</dbReference>
<keyword evidence="3" id="KW-1185">Reference proteome</keyword>
<dbReference type="InterPro" id="IPR032567">
    <property type="entry name" value="RTL1-rel"/>
</dbReference>
<protein>
    <recommendedName>
        <fullName evidence="4">Gag-pol polyprotein</fullName>
    </recommendedName>
</protein>
<dbReference type="SUPFAM" id="SSF56672">
    <property type="entry name" value="DNA/RNA polymerases"/>
    <property type="match status" value="1"/>
</dbReference>
<dbReference type="AlphaFoldDB" id="A0AAF0UAA3"/>